<dbReference type="PROSITE" id="PS50076">
    <property type="entry name" value="DNAJ_2"/>
    <property type="match status" value="1"/>
</dbReference>
<evidence type="ECO:0000313" key="7">
    <source>
        <dbReference type="Proteomes" id="UP001075354"/>
    </source>
</evidence>
<comment type="caution">
    <text evidence="6">The sequence shown here is derived from an EMBL/GenBank/DDBJ whole genome shotgun (WGS) entry which is preliminary data.</text>
</comment>
<evidence type="ECO:0000256" key="4">
    <source>
        <dbReference type="ARBA" id="ARBA00023004"/>
    </source>
</evidence>
<accession>A0AAV7XW81</accession>
<evidence type="ECO:0000259" key="5">
    <source>
        <dbReference type="PROSITE" id="PS50076"/>
    </source>
</evidence>
<dbReference type="GO" id="GO:0008198">
    <property type="term" value="F:ferrous iron binding"/>
    <property type="evidence" value="ECO:0007669"/>
    <property type="project" value="TreeGrafter"/>
</dbReference>
<feature type="domain" description="J" evidence="5">
    <location>
        <begin position="3"/>
        <end position="68"/>
    </location>
</feature>
<dbReference type="PANTHER" id="PTHR45255:SF1">
    <property type="entry name" value="DNAJ HOMOLOG SUBFAMILY C MEMBER 24"/>
    <property type="match status" value="1"/>
</dbReference>
<dbReference type="Proteomes" id="UP001075354">
    <property type="component" value="Chromosome 3"/>
</dbReference>
<dbReference type="InterPro" id="IPR036671">
    <property type="entry name" value="DPH_MB_sf"/>
</dbReference>
<keyword evidence="7" id="KW-1185">Reference proteome</keyword>
<dbReference type="GO" id="GO:0001671">
    <property type="term" value="F:ATPase activator activity"/>
    <property type="evidence" value="ECO:0007669"/>
    <property type="project" value="TreeGrafter"/>
</dbReference>
<dbReference type="PROSITE" id="PS00636">
    <property type="entry name" value="DNAJ_1"/>
    <property type="match status" value="1"/>
</dbReference>
<evidence type="ECO:0000256" key="2">
    <source>
        <dbReference type="ARBA" id="ARBA00022723"/>
    </source>
</evidence>
<dbReference type="PRINTS" id="PR00625">
    <property type="entry name" value="JDOMAIN"/>
</dbReference>
<gene>
    <name evidence="6" type="ORF">ONE63_006062</name>
</gene>
<sequence>MDNFYVVLGCSESASYEEIKKCYQELVRKSHPDKTTSTAAGADYFIKVNEAWQTLRDPVKRKTYDAQLLVEQCENELVLYATVTLQEMTLDGSVYCYPCRCGSFYSVPKDECVKSNCDLYEQCSECSLGILIKTVT</sequence>
<keyword evidence="4" id="KW-0408">Iron</keyword>
<dbReference type="Pfam" id="PF05207">
    <property type="entry name" value="Zn_ribbon_CSL"/>
    <property type="match status" value="1"/>
</dbReference>
<dbReference type="CDD" id="cd06257">
    <property type="entry name" value="DnaJ"/>
    <property type="match status" value="1"/>
</dbReference>
<evidence type="ECO:0000313" key="6">
    <source>
        <dbReference type="EMBL" id="KAJ1529262.1"/>
    </source>
</evidence>
<protein>
    <recommendedName>
        <fullName evidence="5">J domain-containing protein</fullName>
    </recommendedName>
</protein>
<keyword evidence="3" id="KW-0862">Zinc</keyword>
<dbReference type="AlphaFoldDB" id="A0AAV7XW81"/>
<dbReference type="SUPFAM" id="SSF46565">
    <property type="entry name" value="Chaperone J-domain"/>
    <property type="match status" value="1"/>
</dbReference>
<dbReference type="SMART" id="SM00271">
    <property type="entry name" value="DnaJ"/>
    <property type="match status" value="1"/>
</dbReference>
<organism evidence="6 7">
    <name type="scientific">Megalurothrips usitatus</name>
    <name type="common">bean blossom thrips</name>
    <dbReference type="NCBI Taxonomy" id="439358"/>
    <lineage>
        <taxon>Eukaryota</taxon>
        <taxon>Metazoa</taxon>
        <taxon>Ecdysozoa</taxon>
        <taxon>Arthropoda</taxon>
        <taxon>Hexapoda</taxon>
        <taxon>Insecta</taxon>
        <taxon>Pterygota</taxon>
        <taxon>Neoptera</taxon>
        <taxon>Paraneoptera</taxon>
        <taxon>Thysanoptera</taxon>
        <taxon>Terebrantia</taxon>
        <taxon>Thripoidea</taxon>
        <taxon>Thripidae</taxon>
        <taxon>Megalurothrips</taxon>
    </lineage>
</organism>
<dbReference type="Gene3D" id="3.10.660.10">
    <property type="entry name" value="DPH Zinc finger"/>
    <property type="match status" value="1"/>
</dbReference>
<dbReference type="Pfam" id="PF00226">
    <property type="entry name" value="DnaJ"/>
    <property type="match status" value="1"/>
</dbReference>
<dbReference type="EMBL" id="JAPTSV010000003">
    <property type="protein sequence ID" value="KAJ1529262.1"/>
    <property type="molecule type" value="Genomic_DNA"/>
</dbReference>
<keyword evidence="2" id="KW-0479">Metal-binding</keyword>
<dbReference type="Gene3D" id="1.10.287.110">
    <property type="entry name" value="DnaJ domain"/>
    <property type="match status" value="1"/>
</dbReference>
<reference evidence="6" key="1">
    <citation type="submission" date="2022-12" db="EMBL/GenBank/DDBJ databases">
        <title>Chromosome-level genome assembly of the bean flower thrips Megalurothrips usitatus.</title>
        <authorList>
            <person name="Ma L."/>
            <person name="Liu Q."/>
            <person name="Li H."/>
            <person name="Cai W."/>
        </authorList>
    </citation>
    <scope>NUCLEOTIDE SEQUENCE</scope>
    <source>
        <strain evidence="6">Cailab_2022a</strain>
    </source>
</reference>
<dbReference type="SUPFAM" id="SSF144217">
    <property type="entry name" value="CSL zinc finger"/>
    <property type="match status" value="1"/>
</dbReference>
<comment type="similarity">
    <text evidence="1">Belongs to the DPH4 family.</text>
</comment>
<evidence type="ECO:0000256" key="1">
    <source>
        <dbReference type="ARBA" id="ARBA00006169"/>
    </source>
</evidence>
<dbReference type="InterPro" id="IPR007872">
    <property type="entry name" value="DPH_MB_dom"/>
</dbReference>
<proteinExistence type="inferred from homology"/>
<evidence type="ECO:0000256" key="3">
    <source>
        <dbReference type="ARBA" id="ARBA00022833"/>
    </source>
</evidence>
<dbReference type="PANTHER" id="PTHR45255">
    <property type="entry name" value="DNAJ HOMOLOG SUBFAMILY C MEMBER 24"/>
    <property type="match status" value="1"/>
</dbReference>
<dbReference type="InterPro" id="IPR036869">
    <property type="entry name" value="J_dom_sf"/>
</dbReference>
<dbReference type="InterPro" id="IPR018253">
    <property type="entry name" value="DnaJ_domain_CS"/>
</dbReference>
<name>A0AAV7XW81_9NEOP</name>
<dbReference type="InterPro" id="IPR001623">
    <property type="entry name" value="DnaJ_domain"/>
</dbReference>